<dbReference type="STRING" id="1618342.UY40_C0004G0020"/>
<name>A0A0G1VHU9_9BACT</name>
<sequence length="85" mass="10029">MIEKDFKIDFKSKRISYIPKKGATQDYKVQELYSFLMDTFDEPENMKYDIPMESVSKGKFRLVNGWKIDEKAKKRLKGGTLEPTK</sequence>
<dbReference type="AlphaFoldDB" id="A0A0G1VHU9"/>
<reference evidence="1 2" key="1">
    <citation type="journal article" date="2015" name="Nature">
        <title>rRNA introns, odd ribosomes, and small enigmatic genomes across a large radiation of phyla.</title>
        <authorList>
            <person name="Brown C.T."/>
            <person name="Hug L.A."/>
            <person name="Thomas B.C."/>
            <person name="Sharon I."/>
            <person name="Castelle C.J."/>
            <person name="Singh A."/>
            <person name="Wilkins M.J."/>
            <person name="Williams K.H."/>
            <person name="Banfield J.F."/>
        </authorList>
    </citation>
    <scope>NUCLEOTIDE SEQUENCE [LARGE SCALE GENOMIC DNA]</scope>
</reference>
<proteinExistence type="predicted"/>
<comment type="caution">
    <text evidence="1">The sequence shown here is derived from an EMBL/GenBank/DDBJ whole genome shotgun (WGS) entry which is preliminary data.</text>
</comment>
<gene>
    <name evidence="1" type="ORF">UY40_C0004G0020</name>
</gene>
<dbReference type="Proteomes" id="UP000034119">
    <property type="component" value="Unassembled WGS sequence"/>
</dbReference>
<organism evidence="1 2">
    <name type="scientific">candidate division CPR1 bacterium GW2011_GWC1_49_13</name>
    <dbReference type="NCBI Taxonomy" id="1618342"/>
    <lineage>
        <taxon>Bacteria</taxon>
        <taxon>candidate division CPR1</taxon>
    </lineage>
</organism>
<protein>
    <submittedName>
        <fullName evidence="1">Uncharacterized protein</fullName>
    </submittedName>
</protein>
<evidence type="ECO:0000313" key="1">
    <source>
        <dbReference type="EMBL" id="KKW06036.1"/>
    </source>
</evidence>
<evidence type="ECO:0000313" key="2">
    <source>
        <dbReference type="Proteomes" id="UP000034119"/>
    </source>
</evidence>
<dbReference type="EMBL" id="LCPW01000004">
    <property type="protein sequence ID" value="KKW06036.1"/>
    <property type="molecule type" value="Genomic_DNA"/>
</dbReference>
<accession>A0A0G1VHU9</accession>